<dbReference type="RefSeq" id="WP_017133206.1">
    <property type="nucleotide sequence ID" value="NZ_CP014135.1"/>
</dbReference>
<sequence length="71" mass="7672">MNKFVRFALAGLGTVLSGCVTAPPPVGCSGLACSRPDSTDRSLVIWWPEEMRHGLEGSERTSDFTVMSLKD</sequence>
<dbReference type="AlphaFoldDB" id="A0A0X1T598"/>
<dbReference type="KEGG" id="pagb:AWM79_18935"/>
<protein>
    <submittedName>
        <fullName evidence="1">Type III secretion protein</fullName>
    </submittedName>
</protein>
<proteinExistence type="predicted"/>
<keyword evidence="2" id="KW-1185">Reference proteome</keyword>
<evidence type="ECO:0000313" key="1">
    <source>
        <dbReference type="EMBL" id="AMB87255.1"/>
    </source>
</evidence>
<dbReference type="NCBIfam" id="NF041532">
    <property type="entry name" value="HprT"/>
    <property type="match status" value="1"/>
</dbReference>
<evidence type="ECO:0000313" key="2">
    <source>
        <dbReference type="Proteomes" id="UP000063229"/>
    </source>
</evidence>
<organism evidence="1 2">
    <name type="scientific">Pseudomonas agarici</name>
    <dbReference type="NCBI Taxonomy" id="46677"/>
    <lineage>
        <taxon>Bacteria</taxon>
        <taxon>Pseudomonadati</taxon>
        <taxon>Pseudomonadota</taxon>
        <taxon>Gammaproteobacteria</taxon>
        <taxon>Pseudomonadales</taxon>
        <taxon>Pseudomonadaceae</taxon>
        <taxon>Pseudomonas</taxon>
    </lineage>
</organism>
<name>A0A0X1T598_PSEAA</name>
<dbReference type="EMBL" id="CP014135">
    <property type="protein sequence ID" value="AMB87255.1"/>
    <property type="molecule type" value="Genomic_DNA"/>
</dbReference>
<accession>A0A0X1T598</accession>
<gene>
    <name evidence="1" type="ORF">AWM79_18935</name>
</gene>
<dbReference type="InterPro" id="IPR048207">
    <property type="entry name" value="HprT-like"/>
</dbReference>
<reference evidence="1 2" key="1">
    <citation type="submission" date="2016-01" db="EMBL/GenBank/DDBJ databases">
        <authorList>
            <person name="McClelland M."/>
            <person name="Jain A."/>
            <person name="Saraogi P."/>
            <person name="Mendelson R."/>
            <person name="Westerman R."/>
            <person name="SanMiguel P."/>
            <person name="Csonka L."/>
        </authorList>
    </citation>
    <scope>NUCLEOTIDE SEQUENCE [LARGE SCALE GENOMIC DNA]</scope>
    <source>
        <strain evidence="1 2">NCPPB 2472</strain>
    </source>
</reference>
<dbReference type="STRING" id="46677.AWM79_18935"/>
<dbReference type="OrthoDB" id="6548477at2"/>
<dbReference type="Proteomes" id="UP000063229">
    <property type="component" value="Chromosome"/>
</dbReference>
<dbReference type="PROSITE" id="PS51257">
    <property type="entry name" value="PROKAR_LIPOPROTEIN"/>
    <property type="match status" value="1"/>
</dbReference>